<gene>
    <name evidence="22" type="ORF">GDO54_006543</name>
</gene>
<keyword evidence="23" id="KW-1185">Reference proteome</keyword>
<dbReference type="PANTHER" id="PTHR23343">
    <property type="entry name" value="ZONA PELLUCIDA SPERM-BINDING PROTEIN"/>
    <property type="match status" value="1"/>
</dbReference>
<dbReference type="Gene3D" id="2.60.40.4100">
    <property type="entry name" value="Zona pellucida, ZP-C domain"/>
    <property type="match status" value="1"/>
</dbReference>
<dbReference type="GO" id="GO:0007339">
    <property type="term" value="P:binding of sperm to zona pellucida"/>
    <property type="evidence" value="ECO:0007669"/>
    <property type="project" value="TreeGrafter"/>
</dbReference>
<comment type="subcellular location">
    <subcellularLocation>
        <location evidence="1">Cell membrane</location>
        <topology evidence="1">Single-pass type I membrane protein</topology>
    </subcellularLocation>
    <subcellularLocation>
        <location evidence="13">Zona pellucida</location>
    </subcellularLocation>
</comment>
<keyword evidence="7 19" id="KW-0732">Signal</keyword>
<dbReference type="Pfam" id="PF00100">
    <property type="entry name" value="Zona_pellucida"/>
    <property type="match status" value="1"/>
</dbReference>
<feature type="domain" description="P-type" evidence="21">
    <location>
        <begin position="134"/>
        <end position="177"/>
    </location>
</feature>
<dbReference type="InterPro" id="IPR001507">
    <property type="entry name" value="ZP_dom"/>
</dbReference>
<dbReference type="SMART" id="SM00018">
    <property type="entry name" value="PD"/>
    <property type="match status" value="1"/>
</dbReference>
<dbReference type="Pfam" id="PF00088">
    <property type="entry name" value="Trefoil"/>
    <property type="match status" value="1"/>
</dbReference>
<dbReference type="GO" id="GO:0005886">
    <property type="term" value="C:plasma membrane"/>
    <property type="evidence" value="ECO:0007669"/>
    <property type="project" value="UniProtKB-SubCell"/>
</dbReference>
<comment type="caution">
    <text evidence="22">The sequence shown here is derived from an EMBL/GenBank/DDBJ whole genome shotgun (WGS) entry which is preliminary data.</text>
</comment>
<feature type="signal peptide" evidence="19">
    <location>
        <begin position="1"/>
        <end position="17"/>
    </location>
</feature>
<dbReference type="PANTHER" id="PTHR23343:SF31">
    <property type="entry name" value="ZONA PELLUCIDA SPERM-BINDING PROTEIN 4"/>
    <property type="match status" value="1"/>
</dbReference>
<keyword evidence="12" id="KW-0278">Fertilization</keyword>
<evidence type="ECO:0000256" key="15">
    <source>
        <dbReference type="ARBA" id="ARBA00040238"/>
    </source>
</evidence>
<comment type="caution">
    <text evidence="18">Lacks conserved residue(s) required for the propagation of feature annotation.</text>
</comment>
<evidence type="ECO:0000256" key="1">
    <source>
        <dbReference type="ARBA" id="ARBA00004251"/>
    </source>
</evidence>
<feature type="domain" description="ZP" evidence="20">
    <location>
        <begin position="182"/>
        <end position="455"/>
    </location>
</feature>
<evidence type="ECO:0000256" key="2">
    <source>
        <dbReference type="ARBA" id="ARBA00022475"/>
    </source>
</evidence>
<dbReference type="GO" id="GO:0060468">
    <property type="term" value="P:prevention of polyspermy"/>
    <property type="evidence" value="ECO:0007669"/>
    <property type="project" value="TreeGrafter"/>
</dbReference>
<dbReference type="InterPro" id="IPR054554">
    <property type="entry name" value="ZP1/4_Ig-like"/>
</dbReference>
<keyword evidence="2" id="KW-1003">Cell membrane</keyword>
<keyword evidence="10 18" id="KW-1015">Disulfide bond</keyword>
<dbReference type="InterPro" id="IPR000519">
    <property type="entry name" value="P_trefoil_dom"/>
</dbReference>
<dbReference type="InterPro" id="IPR055355">
    <property type="entry name" value="ZP-C"/>
</dbReference>
<accession>A0AAV3AN69</accession>
<keyword evidence="3" id="KW-0964">Secreted</keyword>
<evidence type="ECO:0000256" key="7">
    <source>
        <dbReference type="ARBA" id="ARBA00022729"/>
    </source>
</evidence>
<feature type="disulfide bond" evidence="18">
    <location>
        <begin position="147"/>
        <end position="162"/>
    </location>
</feature>
<dbReference type="SUPFAM" id="SSF57492">
    <property type="entry name" value="Trefoil"/>
    <property type="match status" value="1"/>
</dbReference>
<dbReference type="InterPro" id="IPR051148">
    <property type="entry name" value="Zona_Pellucida_Domain_gp"/>
</dbReference>
<evidence type="ECO:0000256" key="5">
    <source>
        <dbReference type="ARBA" id="ARBA00022685"/>
    </source>
</evidence>
<dbReference type="Pfam" id="PF22821">
    <property type="entry name" value="ZP1_ZP4_Ig-like"/>
    <property type="match status" value="1"/>
</dbReference>
<dbReference type="InterPro" id="IPR044913">
    <property type="entry name" value="P_trefoil_dom_sf"/>
</dbReference>
<dbReference type="GO" id="GO:0035804">
    <property type="term" value="F:structural constituent of egg coat"/>
    <property type="evidence" value="ECO:0007669"/>
    <property type="project" value="TreeGrafter"/>
</dbReference>
<name>A0AAV3AN69_PYXAD</name>
<keyword evidence="4" id="KW-0272">Extracellular matrix</keyword>
<evidence type="ECO:0000259" key="21">
    <source>
        <dbReference type="PROSITE" id="PS51448"/>
    </source>
</evidence>
<evidence type="ECO:0000259" key="20">
    <source>
        <dbReference type="PROSITE" id="PS51034"/>
    </source>
</evidence>
<evidence type="ECO:0000256" key="6">
    <source>
        <dbReference type="ARBA" id="ARBA00022692"/>
    </source>
</evidence>
<proteinExistence type="predicted"/>
<evidence type="ECO:0000256" key="14">
    <source>
        <dbReference type="ARBA" id="ARBA00037545"/>
    </source>
</evidence>
<feature type="chain" id="PRO_5043360134" description="Zona pellucida sperm-binding protein 4" evidence="19">
    <location>
        <begin position="18"/>
        <end position="460"/>
    </location>
</feature>
<dbReference type="Gene3D" id="2.60.40.3210">
    <property type="entry name" value="Zona pellucida, ZP-N domain"/>
    <property type="match status" value="1"/>
</dbReference>
<dbReference type="GO" id="GO:0035805">
    <property type="term" value="C:egg coat"/>
    <property type="evidence" value="ECO:0007669"/>
    <property type="project" value="UniProtKB-SubCell"/>
</dbReference>
<dbReference type="EMBL" id="DYDO01000002">
    <property type="protein sequence ID" value="DBA30581.1"/>
    <property type="molecule type" value="Genomic_DNA"/>
</dbReference>
<sequence length="460" mass="50336">MVLALVGVLWLCGFVAGGLDSWDDPSRLRCGYDYMQYSLPSVLDDAAFVLSVIDHNGKPHYLHNSSACGTWVGQDSDGSIMVTASFDGCFVKEQEGEHIMTISLEEVLHDGKPQYHKKDLKCPLLPAMDAPSIDECAAIPRADRMPCANTSVSRELCEGVGCCYTQNDPGNPCYYGNKLTAQCTDDNNMVVVVSKDLTLPSLILDSVSLIGVDSTSCPSLSISKTNSFVGFRFPLACNVVNQALDGMIYESTLVATKVIQTWQGSSITRDSTVRITVRCTYGKTDVVPLEIEVLTLPPPSPVSTQGPLFLEMRIATDGAYSSYFAEEDYPIVRVLREPVFVEVRILNRNDPNLVLVLDNCWATNSANPTDDPQWPILFNGCPFPGDNYLTERLAVGAPSENLAFPSHYQRFMVSTFTFVDPNTQVALGGLVFFHCSASVCVPSATDSCIVNCPQRRRNVL</sequence>
<dbReference type="Pfam" id="PF23344">
    <property type="entry name" value="ZP-N"/>
    <property type="match status" value="1"/>
</dbReference>
<dbReference type="Proteomes" id="UP001181693">
    <property type="component" value="Unassembled WGS sequence"/>
</dbReference>
<dbReference type="PROSITE" id="PS51034">
    <property type="entry name" value="ZP_2"/>
    <property type="match status" value="1"/>
</dbReference>
<evidence type="ECO:0000256" key="12">
    <source>
        <dbReference type="ARBA" id="ARBA00023279"/>
    </source>
</evidence>
<evidence type="ECO:0000256" key="17">
    <source>
        <dbReference type="ARBA" id="ARBA00042573"/>
    </source>
</evidence>
<evidence type="ECO:0000256" key="10">
    <source>
        <dbReference type="ARBA" id="ARBA00023157"/>
    </source>
</evidence>
<dbReference type="InterPro" id="IPR055356">
    <property type="entry name" value="ZP-N"/>
</dbReference>
<keyword evidence="6" id="KW-0812">Transmembrane</keyword>
<evidence type="ECO:0000256" key="13">
    <source>
        <dbReference type="ARBA" id="ARBA00024183"/>
    </source>
</evidence>
<evidence type="ECO:0000256" key="19">
    <source>
        <dbReference type="SAM" id="SignalP"/>
    </source>
</evidence>
<evidence type="ECO:0000256" key="3">
    <source>
        <dbReference type="ARBA" id="ARBA00022525"/>
    </source>
</evidence>
<evidence type="ECO:0000256" key="9">
    <source>
        <dbReference type="ARBA" id="ARBA00023136"/>
    </source>
</evidence>
<protein>
    <recommendedName>
        <fullName evidence="15">Zona pellucida sperm-binding protein 4</fullName>
    </recommendedName>
    <alternativeName>
        <fullName evidence="17">Zona pellucida glycoprotein 4</fullName>
    </alternativeName>
    <alternativeName>
        <fullName evidence="16">Zona pellucida protein B</fullName>
    </alternativeName>
</protein>
<evidence type="ECO:0000256" key="4">
    <source>
        <dbReference type="ARBA" id="ARBA00022530"/>
    </source>
</evidence>
<evidence type="ECO:0000256" key="8">
    <source>
        <dbReference type="ARBA" id="ARBA00022989"/>
    </source>
</evidence>
<dbReference type="SMART" id="SM00241">
    <property type="entry name" value="ZP"/>
    <property type="match status" value="1"/>
</dbReference>
<organism evidence="22 23">
    <name type="scientific">Pyxicephalus adspersus</name>
    <name type="common">African bullfrog</name>
    <dbReference type="NCBI Taxonomy" id="30357"/>
    <lineage>
        <taxon>Eukaryota</taxon>
        <taxon>Metazoa</taxon>
        <taxon>Chordata</taxon>
        <taxon>Craniata</taxon>
        <taxon>Vertebrata</taxon>
        <taxon>Euteleostomi</taxon>
        <taxon>Amphibia</taxon>
        <taxon>Batrachia</taxon>
        <taxon>Anura</taxon>
        <taxon>Neobatrachia</taxon>
        <taxon>Ranoidea</taxon>
        <taxon>Pyxicephalidae</taxon>
        <taxon>Pyxicephalinae</taxon>
        <taxon>Pyxicephalus</taxon>
    </lineage>
</organism>
<dbReference type="GO" id="GO:0032190">
    <property type="term" value="F:acrosin binding"/>
    <property type="evidence" value="ECO:0007669"/>
    <property type="project" value="TreeGrafter"/>
</dbReference>
<keyword evidence="11" id="KW-0325">Glycoprotein</keyword>
<evidence type="ECO:0000256" key="11">
    <source>
        <dbReference type="ARBA" id="ARBA00023180"/>
    </source>
</evidence>
<evidence type="ECO:0000313" key="23">
    <source>
        <dbReference type="Proteomes" id="UP001181693"/>
    </source>
</evidence>
<evidence type="ECO:0000313" key="22">
    <source>
        <dbReference type="EMBL" id="DBA30581.1"/>
    </source>
</evidence>
<dbReference type="AlphaFoldDB" id="A0AAV3AN69"/>
<dbReference type="PROSITE" id="PS51448">
    <property type="entry name" value="P_TREFOIL_2"/>
    <property type="match status" value="1"/>
</dbReference>
<reference evidence="22" key="1">
    <citation type="thesis" date="2020" institute="ProQuest LLC" country="789 East Eisenhower Parkway, Ann Arbor, MI, USA">
        <title>Comparative Genomics and Chromosome Evolution.</title>
        <authorList>
            <person name="Mudd A.B."/>
        </authorList>
    </citation>
    <scope>NUCLEOTIDE SEQUENCE</scope>
    <source>
        <strain evidence="22">1538</strain>
        <tissue evidence="22">Blood</tissue>
    </source>
</reference>
<comment type="function">
    <text evidence="14">Component of the zona pellucida, an extracellular matrix surrounding oocytes which mediates sperm binding, induction of the acrosome reaction and prevents post-fertilization polyspermy. The zona pellucida is composed of 3 to 4 glycoproteins, ZP1, ZP2, ZP3, and ZP4. ZP4 may act as a sperm receptor.</text>
</comment>
<keyword evidence="5" id="KW-0165">Cleavage on pair of basic residues</keyword>
<keyword evidence="9" id="KW-0472">Membrane</keyword>
<keyword evidence="8" id="KW-1133">Transmembrane helix</keyword>
<dbReference type="InterPro" id="IPR042235">
    <property type="entry name" value="ZP-C_dom"/>
</dbReference>
<evidence type="ECO:0000256" key="16">
    <source>
        <dbReference type="ARBA" id="ARBA00042273"/>
    </source>
</evidence>
<dbReference type="CDD" id="cd00111">
    <property type="entry name" value="Trefoil"/>
    <property type="match status" value="1"/>
</dbReference>
<evidence type="ECO:0000256" key="18">
    <source>
        <dbReference type="PROSITE-ProRule" id="PRU00779"/>
    </source>
</evidence>
<dbReference type="Gene3D" id="4.10.110.10">
    <property type="entry name" value="Spasmolytic Protein, domain 1"/>
    <property type="match status" value="1"/>
</dbReference>